<dbReference type="EMBL" id="AJWY01003028">
    <property type="protein sequence ID" value="EKC76601.1"/>
    <property type="molecule type" value="Genomic_DNA"/>
</dbReference>
<organism evidence="1">
    <name type="scientific">human gut metagenome</name>
    <dbReference type="NCBI Taxonomy" id="408170"/>
    <lineage>
        <taxon>unclassified sequences</taxon>
        <taxon>metagenomes</taxon>
        <taxon>organismal metagenomes</taxon>
    </lineage>
</organism>
<dbReference type="AlphaFoldDB" id="K1UYF4"/>
<comment type="caution">
    <text evidence="1">The sequence shown here is derived from an EMBL/GenBank/DDBJ whole genome shotgun (WGS) entry which is preliminary data.</text>
</comment>
<reference evidence="1" key="1">
    <citation type="journal article" date="2013" name="Environ. Microbiol.">
        <title>Microbiota from the distal guts of lean and obese adolescents exhibit partial functional redundancy besides clear differences in community structure.</title>
        <authorList>
            <person name="Ferrer M."/>
            <person name="Ruiz A."/>
            <person name="Lanza F."/>
            <person name="Haange S.B."/>
            <person name="Oberbach A."/>
            <person name="Till H."/>
            <person name="Bargiela R."/>
            <person name="Campoy C."/>
            <person name="Segura M.T."/>
            <person name="Richter M."/>
            <person name="von Bergen M."/>
            <person name="Seifert J."/>
            <person name="Suarez A."/>
        </authorList>
    </citation>
    <scope>NUCLEOTIDE SEQUENCE</scope>
</reference>
<protein>
    <submittedName>
        <fullName evidence="1">Diguanylate cyclase (GGDEF) domain protein</fullName>
    </submittedName>
</protein>
<proteinExistence type="predicted"/>
<name>K1UYF4_9ZZZZ</name>
<sequence>MKIPFPEASRYRNITATVSAARGMPGDTYDDIYVRAMRSQSVAKRIGGNCIAFKEHTFRPDGEK</sequence>
<evidence type="ECO:0000313" key="1">
    <source>
        <dbReference type="EMBL" id="EKC76601.1"/>
    </source>
</evidence>
<accession>K1UYF4</accession>
<gene>
    <name evidence="1" type="ORF">LEA_04621</name>
</gene>